<protein>
    <submittedName>
        <fullName evidence="1">Uncharacterized protein</fullName>
    </submittedName>
</protein>
<evidence type="ECO:0000313" key="1">
    <source>
        <dbReference type="EMBL" id="KXJ85743.1"/>
    </source>
</evidence>
<dbReference type="EMBL" id="KQ964275">
    <property type="protein sequence ID" value="KXJ85743.1"/>
    <property type="molecule type" value="Genomic_DNA"/>
</dbReference>
<gene>
    <name evidence="1" type="ORF">Micbo1qcDRAFT_169132</name>
</gene>
<keyword evidence="2" id="KW-1185">Reference proteome</keyword>
<accession>A0A136ILC4</accession>
<evidence type="ECO:0000313" key="2">
    <source>
        <dbReference type="Proteomes" id="UP000070501"/>
    </source>
</evidence>
<sequence>MLPGASAASMRLFGSAPWASRRAIISVSRVLAAFSMRVRGSGLYALFRDGEDDDDRARSSLISELSAVLRSRSIRATSASLASTAAL</sequence>
<reference evidence="2" key="1">
    <citation type="submission" date="2016-02" db="EMBL/GenBank/DDBJ databases">
        <title>Draft genome sequence of Microdochium bolleyi, a fungal endophyte of beachgrass.</title>
        <authorList>
            <consortium name="DOE Joint Genome Institute"/>
            <person name="David A.S."/>
            <person name="May G."/>
            <person name="Haridas S."/>
            <person name="Lim J."/>
            <person name="Wang M."/>
            <person name="Labutti K."/>
            <person name="Lipzen A."/>
            <person name="Barry K."/>
            <person name="Grigoriev I.V."/>
        </authorList>
    </citation>
    <scope>NUCLEOTIDE SEQUENCE [LARGE SCALE GENOMIC DNA]</scope>
    <source>
        <strain evidence="2">J235TASD1</strain>
    </source>
</reference>
<name>A0A136ILC4_9PEZI</name>
<dbReference type="Proteomes" id="UP000070501">
    <property type="component" value="Unassembled WGS sequence"/>
</dbReference>
<dbReference type="AlphaFoldDB" id="A0A136ILC4"/>
<feature type="non-terminal residue" evidence="1">
    <location>
        <position position="87"/>
    </location>
</feature>
<dbReference type="InParanoid" id="A0A136ILC4"/>
<proteinExistence type="predicted"/>
<organism evidence="1 2">
    <name type="scientific">Microdochium bolleyi</name>
    <dbReference type="NCBI Taxonomy" id="196109"/>
    <lineage>
        <taxon>Eukaryota</taxon>
        <taxon>Fungi</taxon>
        <taxon>Dikarya</taxon>
        <taxon>Ascomycota</taxon>
        <taxon>Pezizomycotina</taxon>
        <taxon>Sordariomycetes</taxon>
        <taxon>Xylariomycetidae</taxon>
        <taxon>Xylariales</taxon>
        <taxon>Microdochiaceae</taxon>
        <taxon>Microdochium</taxon>
    </lineage>
</organism>